<dbReference type="PANTHER" id="PTHR47890:SF1">
    <property type="entry name" value="LD24308P"/>
    <property type="match status" value="1"/>
</dbReference>
<reference evidence="1 2" key="2">
    <citation type="journal article" date="2008" name="Bioinformatics">
        <title>Assembly reconciliation.</title>
        <authorList>
            <person name="Zimin A.V."/>
            <person name="Smith D.R."/>
            <person name="Sutton G."/>
            <person name="Yorke J.A."/>
        </authorList>
    </citation>
    <scope>NUCLEOTIDE SEQUENCE [LARGE SCALE GENOMIC DNA]</scope>
    <source>
        <strain evidence="1 2">TSC#14021-0224.01</strain>
    </source>
</reference>
<dbReference type="EMBL" id="CH954179">
    <property type="protein sequence ID" value="EDV56783.2"/>
    <property type="molecule type" value="Genomic_DNA"/>
</dbReference>
<evidence type="ECO:0000313" key="2">
    <source>
        <dbReference type="Proteomes" id="UP000008711"/>
    </source>
</evidence>
<name>B3NPC0_DROER</name>
<proteinExistence type="predicted"/>
<evidence type="ECO:0000313" key="1">
    <source>
        <dbReference type="EMBL" id="EDV56783.2"/>
    </source>
</evidence>
<protein>
    <submittedName>
        <fullName evidence="1">Uncharacterized protein</fullName>
    </submittedName>
</protein>
<dbReference type="Proteomes" id="UP000008711">
    <property type="component" value="Unassembled WGS sequence"/>
</dbReference>
<reference evidence="1 2" key="1">
    <citation type="journal article" date="2007" name="Nature">
        <title>Evolution of genes and genomes on the Drosophila phylogeny.</title>
        <authorList>
            <consortium name="Drosophila 12 Genomes Consortium"/>
            <person name="Clark A.G."/>
            <person name="Eisen M.B."/>
            <person name="Smith D.R."/>
            <person name="Bergman C.M."/>
            <person name="Oliver B."/>
            <person name="Markow T.A."/>
            <person name="Kaufman T.C."/>
            <person name="Kellis M."/>
            <person name="Gelbart W."/>
            <person name="Iyer V.N."/>
            <person name="Pollard D.A."/>
            <person name="Sackton T.B."/>
            <person name="Larracuente A.M."/>
            <person name="Singh N.D."/>
            <person name="Abad J.P."/>
            <person name="Abt D.N."/>
            <person name="Adryan B."/>
            <person name="Aguade M."/>
            <person name="Akashi H."/>
            <person name="Anderson W.W."/>
            <person name="Aquadro C.F."/>
            <person name="Ardell D.H."/>
            <person name="Arguello R."/>
            <person name="Artieri C.G."/>
            <person name="Barbash D.A."/>
            <person name="Barker D."/>
            <person name="Barsanti P."/>
            <person name="Batterham P."/>
            <person name="Batzoglou S."/>
            <person name="Begun D."/>
            <person name="Bhutkar A."/>
            <person name="Blanco E."/>
            <person name="Bosak S.A."/>
            <person name="Bradley R.K."/>
            <person name="Brand A.D."/>
            <person name="Brent M.R."/>
            <person name="Brooks A.N."/>
            <person name="Brown R.H."/>
            <person name="Butlin R.K."/>
            <person name="Caggese C."/>
            <person name="Calvi B.R."/>
            <person name="Bernardo de Carvalho A."/>
            <person name="Caspi A."/>
            <person name="Castrezana S."/>
            <person name="Celniker S.E."/>
            <person name="Chang J.L."/>
            <person name="Chapple C."/>
            <person name="Chatterji S."/>
            <person name="Chinwalla A."/>
            <person name="Civetta A."/>
            <person name="Clifton S.W."/>
            <person name="Comeron J.M."/>
            <person name="Costello J.C."/>
            <person name="Coyne J.A."/>
            <person name="Daub J."/>
            <person name="David R.G."/>
            <person name="Delcher A.L."/>
            <person name="Delehaunty K."/>
            <person name="Do C.B."/>
            <person name="Ebling H."/>
            <person name="Edwards K."/>
            <person name="Eickbush T."/>
            <person name="Evans J.D."/>
            <person name="Filipski A."/>
            <person name="Findeiss S."/>
            <person name="Freyhult E."/>
            <person name="Fulton L."/>
            <person name="Fulton R."/>
            <person name="Garcia A.C."/>
            <person name="Gardiner A."/>
            <person name="Garfield D.A."/>
            <person name="Garvin B.E."/>
            <person name="Gibson G."/>
            <person name="Gilbert D."/>
            <person name="Gnerre S."/>
            <person name="Godfrey J."/>
            <person name="Good R."/>
            <person name="Gotea V."/>
            <person name="Gravely B."/>
            <person name="Greenberg A.J."/>
            <person name="Griffiths-Jones S."/>
            <person name="Gross S."/>
            <person name="Guigo R."/>
            <person name="Gustafson E.A."/>
            <person name="Haerty W."/>
            <person name="Hahn M.W."/>
            <person name="Halligan D.L."/>
            <person name="Halpern A.L."/>
            <person name="Halter G.M."/>
            <person name="Han M.V."/>
            <person name="Heger A."/>
            <person name="Hillier L."/>
            <person name="Hinrichs A.S."/>
            <person name="Holmes I."/>
            <person name="Hoskins R.A."/>
            <person name="Hubisz M.J."/>
            <person name="Hultmark D."/>
            <person name="Huntley M.A."/>
            <person name="Jaffe D.B."/>
            <person name="Jagadeeshan S."/>
            <person name="Jeck W.R."/>
            <person name="Johnson J."/>
            <person name="Jones C.D."/>
            <person name="Jordan W.C."/>
            <person name="Karpen G.H."/>
            <person name="Kataoka E."/>
            <person name="Keightley P.D."/>
            <person name="Kheradpour P."/>
            <person name="Kirkness E.F."/>
            <person name="Koerich L.B."/>
            <person name="Kristiansen K."/>
            <person name="Kudrna D."/>
            <person name="Kulathinal R.J."/>
            <person name="Kumar S."/>
            <person name="Kwok R."/>
            <person name="Lander E."/>
            <person name="Langley C.H."/>
            <person name="Lapoint R."/>
            <person name="Lazzaro B.P."/>
            <person name="Lee S.J."/>
            <person name="Levesque L."/>
            <person name="Li R."/>
            <person name="Lin C.F."/>
            <person name="Lin M.F."/>
            <person name="Lindblad-Toh K."/>
            <person name="Llopart A."/>
            <person name="Long M."/>
            <person name="Low L."/>
            <person name="Lozovsky E."/>
            <person name="Lu J."/>
            <person name="Luo M."/>
            <person name="Machado C.A."/>
            <person name="Makalowski W."/>
            <person name="Marzo M."/>
            <person name="Matsuda M."/>
            <person name="Matzkin L."/>
            <person name="McAllister B."/>
            <person name="McBride C.S."/>
            <person name="McKernan B."/>
            <person name="McKernan K."/>
            <person name="Mendez-Lago M."/>
            <person name="Minx P."/>
            <person name="Mollenhauer M.U."/>
            <person name="Montooth K."/>
            <person name="Mount S.M."/>
            <person name="Mu X."/>
            <person name="Myers E."/>
            <person name="Negre B."/>
            <person name="Newfeld S."/>
            <person name="Nielsen R."/>
            <person name="Noor M.A."/>
            <person name="O'Grady P."/>
            <person name="Pachter L."/>
            <person name="Papaceit M."/>
            <person name="Parisi M.J."/>
            <person name="Parisi M."/>
            <person name="Parts L."/>
            <person name="Pedersen J.S."/>
            <person name="Pesole G."/>
            <person name="Phillippy A.M."/>
            <person name="Ponting C.P."/>
            <person name="Pop M."/>
            <person name="Porcelli D."/>
            <person name="Powell J.R."/>
            <person name="Prohaska S."/>
            <person name="Pruitt K."/>
            <person name="Puig M."/>
            <person name="Quesneville H."/>
            <person name="Ram K.R."/>
            <person name="Rand D."/>
            <person name="Rasmussen M.D."/>
            <person name="Reed L.K."/>
            <person name="Reenan R."/>
            <person name="Reily A."/>
            <person name="Remington K.A."/>
            <person name="Rieger T.T."/>
            <person name="Ritchie M.G."/>
            <person name="Robin C."/>
            <person name="Rogers Y.H."/>
            <person name="Rohde C."/>
            <person name="Rozas J."/>
            <person name="Rubenfield M.J."/>
            <person name="Ruiz A."/>
            <person name="Russo S."/>
            <person name="Salzberg S.L."/>
            <person name="Sanchez-Gracia A."/>
            <person name="Saranga D.J."/>
            <person name="Sato H."/>
            <person name="Schaeffer S.W."/>
            <person name="Schatz M.C."/>
            <person name="Schlenke T."/>
            <person name="Schwartz R."/>
            <person name="Segarra C."/>
            <person name="Singh R.S."/>
            <person name="Sirot L."/>
            <person name="Sirota M."/>
            <person name="Sisneros N.B."/>
            <person name="Smith C.D."/>
            <person name="Smith T.F."/>
            <person name="Spieth J."/>
            <person name="Stage D.E."/>
            <person name="Stark A."/>
            <person name="Stephan W."/>
            <person name="Strausberg R.L."/>
            <person name="Strempel S."/>
            <person name="Sturgill D."/>
            <person name="Sutton G."/>
            <person name="Sutton G.G."/>
            <person name="Tao W."/>
            <person name="Teichmann S."/>
            <person name="Tobari Y.N."/>
            <person name="Tomimura Y."/>
            <person name="Tsolas J.M."/>
            <person name="Valente V.L."/>
            <person name="Venter E."/>
            <person name="Venter J.C."/>
            <person name="Vicario S."/>
            <person name="Vieira F.G."/>
            <person name="Vilella A.J."/>
            <person name="Villasante A."/>
            <person name="Walenz B."/>
            <person name="Wang J."/>
            <person name="Wasserman M."/>
            <person name="Watts T."/>
            <person name="Wilson D."/>
            <person name="Wilson R.K."/>
            <person name="Wing R.A."/>
            <person name="Wolfner M.F."/>
            <person name="Wong A."/>
            <person name="Wong G.K."/>
            <person name="Wu C.I."/>
            <person name="Wu G."/>
            <person name="Yamamoto D."/>
            <person name="Yang H.P."/>
            <person name="Yang S.P."/>
            <person name="Yorke J.A."/>
            <person name="Yoshida K."/>
            <person name="Zdobnov E."/>
            <person name="Zhang P."/>
            <person name="Zhang Y."/>
            <person name="Zimin A.V."/>
            <person name="Baldwin J."/>
            <person name="Abdouelleil A."/>
            <person name="Abdulkadir J."/>
            <person name="Abebe A."/>
            <person name="Abera B."/>
            <person name="Abreu J."/>
            <person name="Acer S.C."/>
            <person name="Aftuck L."/>
            <person name="Alexander A."/>
            <person name="An P."/>
            <person name="Anderson E."/>
            <person name="Anderson S."/>
            <person name="Arachi H."/>
            <person name="Azer M."/>
            <person name="Bachantsang P."/>
            <person name="Barry A."/>
            <person name="Bayul T."/>
            <person name="Berlin A."/>
            <person name="Bessette D."/>
            <person name="Bloom T."/>
            <person name="Blye J."/>
            <person name="Boguslavskiy L."/>
            <person name="Bonnet C."/>
            <person name="Boukhgalter B."/>
            <person name="Bourzgui I."/>
            <person name="Brown A."/>
            <person name="Cahill P."/>
            <person name="Channer S."/>
            <person name="Cheshatsang Y."/>
            <person name="Chuda L."/>
            <person name="Citroen M."/>
            <person name="Collymore A."/>
            <person name="Cooke P."/>
            <person name="Costello M."/>
            <person name="D'Aco K."/>
            <person name="Daza R."/>
            <person name="De Haan G."/>
            <person name="DeGray S."/>
            <person name="DeMaso C."/>
            <person name="Dhargay N."/>
            <person name="Dooley K."/>
            <person name="Dooley E."/>
            <person name="Doricent M."/>
            <person name="Dorje P."/>
            <person name="Dorjee K."/>
            <person name="Dupes A."/>
            <person name="Elong R."/>
            <person name="Falk J."/>
            <person name="Farina A."/>
            <person name="Faro S."/>
            <person name="Ferguson D."/>
            <person name="Fisher S."/>
            <person name="Foley C.D."/>
            <person name="Franke A."/>
            <person name="Friedrich D."/>
            <person name="Gadbois L."/>
            <person name="Gearin G."/>
            <person name="Gearin C.R."/>
            <person name="Giannoukos G."/>
            <person name="Goode T."/>
            <person name="Graham J."/>
            <person name="Grandbois E."/>
            <person name="Grewal S."/>
            <person name="Gyaltsen K."/>
            <person name="Hafez N."/>
            <person name="Hagos B."/>
            <person name="Hall J."/>
            <person name="Henson C."/>
            <person name="Hollinger A."/>
            <person name="Honan T."/>
            <person name="Huard M.D."/>
            <person name="Hughes L."/>
            <person name="Hurhula B."/>
            <person name="Husby M.E."/>
            <person name="Kamat A."/>
            <person name="Kanga B."/>
            <person name="Kashin S."/>
            <person name="Khazanovich D."/>
            <person name="Kisner P."/>
            <person name="Lance K."/>
            <person name="Lara M."/>
            <person name="Lee W."/>
            <person name="Lennon N."/>
            <person name="Letendre F."/>
            <person name="LeVine R."/>
            <person name="Lipovsky A."/>
            <person name="Liu X."/>
            <person name="Liu J."/>
            <person name="Liu S."/>
            <person name="Lokyitsang T."/>
            <person name="Lokyitsang Y."/>
            <person name="Lubonja R."/>
            <person name="Lui A."/>
            <person name="MacDonald P."/>
            <person name="Magnisalis V."/>
            <person name="Maru K."/>
            <person name="Matthews C."/>
            <person name="McCusker W."/>
            <person name="McDonough S."/>
            <person name="Mehta T."/>
            <person name="Meldrim J."/>
            <person name="Meneus L."/>
            <person name="Mihai O."/>
            <person name="Mihalev A."/>
            <person name="Mihova T."/>
            <person name="Mittelman R."/>
            <person name="Mlenga V."/>
            <person name="Montmayeur A."/>
            <person name="Mulrain L."/>
            <person name="Navidi A."/>
            <person name="Naylor J."/>
            <person name="Negash T."/>
            <person name="Nguyen T."/>
            <person name="Nguyen N."/>
            <person name="Nicol R."/>
            <person name="Norbu C."/>
            <person name="Norbu N."/>
            <person name="Novod N."/>
            <person name="O'Neill B."/>
            <person name="Osman S."/>
            <person name="Markiewicz E."/>
            <person name="Oyono O.L."/>
            <person name="Patti C."/>
            <person name="Phunkhang P."/>
            <person name="Pierre F."/>
            <person name="Priest M."/>
            <person name="Raghuraman S."/>
            <person name="Rege F."/>
            <person name="Reyes R."/>
            <person name="Rise C."/>
            <person name="Rogov P."/>
            <person name="Ross K."/>
            <person name="Ryan E."/>
            <person name="Settipalli S."/>
            <person name="Shea T."/>
            <person name="Sherpa N."/>
            <person name="Shi L."/>
            <person name="Shih D."/>
            <person name="Sparrow T."/>
            <person name="Spaulding J."/>
            <person name="Stalker J."/>
            <person name="Stange-Thomann N."/>
            <person name="Stavropoulos S."/>
            <person name="Stone C."/>
            <person name="Strader C."/>
            <person name="Tesfaye S."/>
            <person name="Thomson T."/>
            <person name="Thoulutsang Y."/>
            <person name="Thoulutsang D."/>
            <person name="Topham K."/>
            <person name="Topping I."/>
            <person name="Tsamla T."/>
            <person name="Vassiliev H."/>
            <person name="Vo A."/>
            <person name="Wangchuk T."/>
            <person name="Wangdi T."/>
            <person name="Weiand M."/>
            <person name="Wilkinson J."/>
            <person name="Wilson A."/>
            <person name="Yadav S."/>
            <person name="Young G."/>
            <person name="Yu Q."/>
            <person name="Zembek L."/>
            <person name="Zhong D."/>
            <person name="Zimmer A."/>
            <person name="Zwirko Z."/>
            <person name="Jaffe D.B."/>
            <person name="Alvarez P."/>
            <person name="Brockman W."/>
            <person name="Butler J."/>
            <person name="Chin C."/>
            <person name="Gnerre S."/>
            <person name="Grabherr M."/>
            <person name="Kleber M."/>
            <person name="Mauceli E."/>
            <person name="MacCallum I."/>
        </authorList>
    </citation>
    <scope>NUCLEOTIDE SEQUENCE [LARGE SCALE GENOMIC DNA]</scope>
    <source>
        <strain evidence="1 2">TSC#14021-0224.01</strain>
    </source>
</reference>
<dbReference type="AlphaFoldDB" id="B3NPC0"/>
<keyword evidence="2" id="KW-1185">Reference proteome</keyword>
<accession>B3NPC0</accession>
<dbReference type="PANTHER" id="PTHR47890">
    <property type="entry name" value="LD24308P"/>
    <property type="match status" value="1"/>
</dbReference>
<organism evidence="1 2">
    <name type="scientific">Drosophila erecta</name>
    <name type="common">Fruit fly</name>
    <dbReference type="NCBI Taxonomy" id="7220"/>
    <lineage>
        <taxon>Eukaryota</taxon>
        <taxon>Metazoa</taxon>
        <taxon>Ecdysozoa</taxon>
        <taxon>Arthropoda</taxon>
        <taxon>Hexapoda</taxon>
        <taxon>Insecta</taxon>
        <taxon>Pterygota</taxon>
        <taxon>Neoptera</taxon>
        <taxon>Endopterygota</taxon>
        <taxon>Diptera</taxon>
        <taxon>Brachycera</taxon>
        <taxon>Muscomorpha</taxon>
        <taxon>Ephydroidea</taxon>
        <taxon>Drosophilidae</taxon>
        <taxon>Drosophila</taxon>
        <taxon>Sophophora</taxon>
    </lineage>
</organism>
<gene>
    <name evidence="1" type="primary">Dere\GG22842</name>
    <name evidence="1" type="synonym">dere_GLEANR_7534</name>
    <name evidence="1" type="synonym">GG22842</name>
    <name evidence="1" type="ORF">Dere_GG22842</name>
</gene>
<sequence>MSQDNQYMEFVSSSQLKDAAQNTLPFVDVQEVVPQQAVPLAGLGIYYKDAPATAASLPPR</sequence>
<dbReference type="HOGENOM" id="CLU_2888064_0_0_1"/>